<keyword evidence="3" id="KW-0862">Zinc</keyword>
<evidence type="ECO:0000313" key="9">
    <source>
        <dbReference type="Proteomes" id="UP000075714"/>
    </source>
</evidence>
<feature type="coiled-coil region" evidence="5">
    <location>
        <begin position="522"/>
        <end position="551"/>
    </location>
</feature>
<feature type="region of interest" description="Disordered" evidence="6">
    <location>
        <begin position="1"/>
        <end position="41"/>
    </location>
</feature>
<dbReference type="InterPro" id="IPR013083">
    <property type="entry name" value="Znf_RING/FYVE/PHD"/>
</dbReference>
<keyword evidence="9" id="KW-1185">Reference proteome</keyword>
<feature type="compositionally biased region" description="Low complexity" evidence="6">
    <location>
        <begin position="9"/>
        <end position="26"/>
    </location>
</feature>
<evidence type="ECO:0000256" key="4">
    <source>
        <dbReference type="PROSITE-ProRule" id="PRU00146"/>
    </source>
</evidence>
<dbReference type="EMBL" id="LSYV01000017">
    <property type="protein sequence ID" value="KXZ50382.1"/>
    <property type="molecule type" value="Genomic_DNA"/>
</dbReference>
<dbReference type="STRING" id="33097.A0A150GKP9"/>
<dbReference type="InterPro" id="IPR001965">
    <property type="entry name" value="Znf_PHD"/>
</dbReference>
<feature type="domain" description="PHD-type" evidence="7">
    <location>
        <begin position="411"/>
        <end position="463"/>
    </location>
</feature>
<organism evidence="8 9">
    <name type="scientific">Gonium pectorale</name>
    <name type="common">Green alga</name>
    <dbReference type="NCBI Taxonomy" id="33097"/>
    <lineage>
        <taxon>Eukaryota</taxon>
        <taxon>Viridiplantae</taxon>
        <taxon>Chlorophyta</taxon>
        <taxon>core chlorophytes</taxon>
        <taxon>Chlorophyceae</taxon>
        <taxon>CS clade</taxon>
        <taxon>Chlamydomonadales</taxon>
        <taxon>Volvocaceae</taxon>
        <taxon>Gonium</taxon>
    </lineage>
</organism>
<dbReference type="AlphaFoldDB" id="A0A150GKP9"/>
<dbReference type="SUPFAM" id="SSF57903">
    <property type="entry name" value="FYVE/PHD zinc finger"/>
    <property type="match status" value="1"/>
</dbReference>
<dbReference type="InterPro" id="IPR011011">
    <property type="entry name" value="Znf_FYVE_PHD"/>
</dbReference>
<evidence type="ECO:0000256" key="1">
    <source>
        <dbReference type="ARBA" id="ARBA00022723"/>
    </source>
</evidence>
<dbReference type="PROSITE" id="PS50016">
    <property type="entry name" value="ZF_PHD_2"/>
    <property type="match status" value="1"/>
</dbReference>
<evidence type="ECO:0000313" key="8">
    <source>
        <dbReference type="EMBL" id="KXZ50382.1"/>
    </source>
</evidence>
<keyword evidence="1" id="KW-0479">Metal-binding</keyword>
<comment type="caution">
    <text evidence="8">The sequence shown here is derived from an EMBL/GenBank/DDBJ whole genome shotgun (WGS) entry which is preliminary data.</text>
</comment>
<evidence type="ECO:0000256" key="2">
    <source>
        <dbReference type="ARBA" id="ARBA00022771"/>
    </source>
</evidence>
<dbReference type="Gene3D" id="3.30.40.10">
    <property type="entry name" value="Zinc/RING finger domain, C3HC4 (zinc finger)"/>
    <property type="match status" value="1"/>
</dbReference>
<feature type="region of interest" description="Disordered" evidence="6">
    <location>
        <begin position="206"/>
        <end position="280"/>
    </location>
</feature>
<keyword evidence="5" id="KW-0175">Coiled coil</keyword>
<proteinExistence type="predicted"/>
<dbReference type="Pfam" id="PF00628">
    <property type="entry name" value="PHD"/>
    <property type="match status" value="1"/>
</dbReference>
<evidence type="ECO:0000256" key="5">
    <source>
        <dbReference type="SAM" id="Coils"/>
    </source>
</evidence>
<dbReference type="OrthoDB" id="332390at2759"/>
<dbReference type="InterPro" id="IPR019787">
    <property type="entry name" value="Znf_PHD-finger"/>
</dbReference>
<keyword evidence="2 4" id="KW-0863">Zinc-finger</keyword>
<evidence type="ECO:0000256" key="6">
    <source>
        <dbReference type="SAM" id="MobiDB-lite"/>
    </source>
</evidence>
<protein>
    <recommendedName>
        <fullName evidence="7">PHD-type domain-containing protein</fullName>
    </recommendedName>
</protein>
<sequence length="580" mass="58047">MEPNHLHNQQQAQAHQAAAAPPASAAAGGGPGAGAADEEDDAATRALVDAALRLTAPPGADGGGGGAAAGPGWPAGAQLGPAAVALRCVPPFFDPLELLREAGAAAAAGSPGASAAQADVLQKSIRSLRDMQLAANLGALAVMPPEQLRELLAGQNVNVKEVVAKLVRHIDPDKARQQFGPQFFYGPREAYNAHLRAAAEAAIREHQALQQATQASAAAHPAGARGPSGGSAPDGAAGLSTPQPHQQQNPQLLATAAGHAADGAAANGDHPMAEAAAQQPSAAAHGALAAAAASPQTAAAAAPAASANSAAATALLIQRQLQIAGINLQDPGIAMSIARLVASATGGAGAGAGGQLGALLAQAQAQQNAQLMAAAAAAGGGGGGGGGGVASADPRFEPLPLRRSDSYGRNAAACAACGKTHHAELSPLCLCDFCPRSYHLACLDMEYEELRLLDWACPRCVDRLESSGATGAAAAACGYHGPVAAPGALAAAGLTMGGAAGDALRRSVRWGDPGQKAAYLAARAAVRAAEREERERQRAEARAEKERERLRWRVRGQDDLDVVEDDVEEVRRGGPPGCLH</sequence>
<name>A0A150GKP9_GONPE</name>
<evidence type="ECO:0000259" key="7">
    <source>
        <dbReference type="PROSITE" id="PS50016"/>
    </source>
</evidence>
<accession>A0A150GKP9</accession>
<dbReference type="SMART" id="SM00249">
    <property type="entry name" value="PHD"/>
    <property type="match status" value="1"/>
</dbReference>
<dbReference type="GO" id="GO:0008270">
    <property type="term" value="F:zinc ion binding"/>
    <property type="evidence" value="ECO:0007669"/>
    <property type="project" value="UniProtKB-KW"/>
</dbReference>
<evidence type="ECO:0000256" key="3">
    <source>
        <dbReference type="ARBA" id="ARBA00022833"/>
    </source>
</evidence>
<dbReference type="Proteomes" id="UP000075714">
    <property type="component" value="Unassembled WGS sequence"/>
</dbReference>
<reference evidence="9" key="1">
    <citation type="journal article" date="2016" name="Nat. Commun.">
        <title>The Gonium pectorale genome demonstrates co-option of cell cycle regulation during the evolution of multicellularity.</title>
        <authorList>
            <person name="Hanschen E.R."/>
            <person name="Marriage T.N."/>
            <person name="Ferris P.J."/>
            <person name="Hamaji T."/>
            <person name="Toyoda A."/>
            <person name="Fujiyama A."/>
            <person name="Neme R."/>
            <person name="Noguchi H."/>
            <person name="Minakuchi Y."/>
            <person name="Suzuki M."/>
            <person name="Kawai-Toyooka H."/>
            <person name="Smith D.R."/>
            <person name="Sparks H."/>
            <person name="Anderson J."/>
            <person name="Bakaric R."/>
            <person name="Luria V."/>
            <person name="Karger A."/>
            <person name="Kirschner M.W."/>
            <person name="Durand P.M."/>
            <person name="Michod R.E."/>
            <person name="Nozaki H."/>
            <person name="Olson B.J."/>
        </authorList>
    </citation>
    <scope>NUCLEOTIDE SEQUENCE [LARGE SCALE GENOMIC DNA]</scope>
    <source>
        <strain evidence="9">NIES-2863</strain>
    </source>
</reference>
<gene>
    <name evidence="8" type="ORF">GPECTOR_16g555</name>
</gene>
<feature type="compositionally biased region" description="Low complexity" evidence="6">
    <location>
        <begin position="208"/>
        <end position="280"/>
    </location>
</feature>